<comment type="caution">
    <text evidence="1">The sequence shown here is derived from an EMBL/GenBank/DDBJ whole genome shotgun (WGS) entry which is preliminary data.</text>
</comment>
<proteinExistence type="predicted"/>
<reference evidence="1" key="1">
    <citation type="submission" date="2022-03" db="EMBL/GenBank/DDBJ databases">
        <title>Identification of a novel bacterium isolated from mangrove sediments.</title>
        <authorList>
            <person name="Pan X."/>
        </authorList>
    </citation>
    <scope>NUCLEOTIDE SEQUENCE</scope>
    <source>
        <strain evidence="1">B2580</strain>
    </source>
</reference>
<sequence length="54" mass="5938">MGASHEHHYKPELRASPGHTCYLTADTNLLEQLVKTNPPVIHLAAGHCLHKADL</sequence>
<protein>
    <submittedName>
        <fullName evidence="1">Uncharacterized protein</fullName>
    </submittedName>
</protein>
<dbReference type="Proteomes" id="UP001162880">
    <property type="component" value="Unassembled WGS sequence"/>
</dbReference>
<dbReference type="RefSeq" id="WP_243996577.1">
    <property type="nucleotide sequence ID" value="NZ_JALHLE010000068.1"/>
</dbReference>
<name>A0ABT0B7Y7_9SPHN</name>
<evidence type="ECO:0000313" key="2">
    <source>
        <dbReference type="Proteomes" id="UP001162880"/>
    </source>
</evidence>
<evidence type="ECO:0000313" key="1">
    <source>
        <dbReference type="EMBL" id="MCJ2181088.1"/>
    </source>
</evidence>
<gene>
    <name evidence="1" type="ORF">MTR64_21225</name>
</gene>
<organism evidence="1 2">
    <name type="scientific">Novosphingobium album</name>
    <name type="common">ex Hu et al. 2023</name>
    <dbReference type="NCBI Taxonomy" id="2930093"/>
    <lineage>
        <taxon>Bacteria</taxon>
        <taxon>Pseudomonadati</taxon>
        <taxon>Pseudomonadota</taxon>
        <taxon>Alphaproteobacteria</taxon>
        <taxon>Sphingomonadales</taxon>
        <taxon>Sphingomonadaceae</taxon>
        <taxon>Novosphingobium</taxon>
    </lineage>
</organism>
<keyword evidence="2" id="KW-1185">Reference proteome</keyword>
<accession>A0ABT0B7Y7</accession>
<dbReference type="EMBL" id="JALHLE010000068">
    <property type="protein sequence ID" value="MCJ2181088.1"/>
    <property type="molecule type" value="Genomic_DNA"/>
</dbReference>